<keyword evidence="2" id="KW-1185">Reference proteome</keyword>
<organism evidence="1 2">
    <name type="scientific">Symbiodinium natans</name>
    <dbReference type="NCBI Taxonomy" id="878477"/>
    <lineage>
        <taxon>Eukaryota</taxon>
        <taxon>Sar</taxon>
        <taxon>Alveolata</taxon>
        <taxon>Dinophyceae</taxon>
        <taxon>Suessiales</taxon>
        <taxon>Symbiodiniaceae</taxon>
        <taxon>Symbiodinium</taxon>
    </lineage>
</organism>
<comment type="caution">
    <text evidence="1">The sequence shown here is derived from an EMBL/GenBank/DDBJ whole genome shotgun (WGS) entry which is preliminary data.</text>
</comment>
<sequence length="326" mass="37142">MRIRPSDVRFSHDSISCRFSCGRLVTDTLEELRSGRIDVSIIPQMIISQVDECWFAYTGNRRLWVFRELEKDGSLGEIDVKTTNQKIGKKRFTTNNNGATARVRWQGDTEPETVQTFEYGFFADADVQDAYMNSTGCSQCVALNHDQSGWASLFSCEGKFSVEKRSIPQGLWDSILLEIKAGNNPTLFACGSNERYFVQFQQRNSWFAVSGNSFRNAIHEGEPLEAICFAPENGYWLRRVDGSTLWQRLPRSLDNLLEESQREVEYVSISPSGGAWFVRFLDNTVLYRGISKKCTEEVKHQQAQGRVLFQLNFGANDDFVMIARGP</sequence>
<dbReference type="Proteomes" id="UP000604046">
    <property type="component" value="Unassembled WGS sequence"/>
</dbReference>
<reference evidence="1" key="1">
    <citation type="submission" date="2021-02" db="EMBL/GenBank/DDBJ databases">
        <authorList>
            <person name="Dougan E. K."/>
            <person name="Rhodes N."/>
            <person name="Thang M."/>
            <person name="Chan C."/>
        </authorList>
    </citation>
    <scope>NUCLEOTIDE SEQUENCE</scope>
</reference>
<dbReference type="EMBL" id="CAJNDS010002697">
    <property type="protein sequence ID" value="CAE7567077.1"/>
    <property type="molecule type" value="Genomic_DNA"/>
</dbReference>
<dbReference type="AlphaFoldDB" id="A0A812UA70"/>
<evidence type="ECO:0000313" key="1">
    <source>
        <dbReference type="EMBL" id="CAE7567077.1"/>
    </source>
</evidence>
<protein>
    <submittedName>
        <fullName evidence="1">Uncharacterized protein</fullName>
    </submittedName>
</protein>
<accession>A0A812UA70</accession>
<proteinExistence type="predicted"/>
<name>A0A812UA70_9DINO</name>
<evidence type="ECO:0000313" key="2">
    <source>
        <dbReference type="Proteomes" id="UP000604046"/>
    </source>
</evidence>
<gene>
    <name evidence="1" type="ORF">SNAT2548_LOCUS32164</name>
</gene>
<dbReference type="OrthoDB" id="415230at2759"/>